<dbReference type="SMART" id="SM00292">
    <property type="entry name" value="BRCT"/>
    <property type="match status" value="1"/>
</dbReference>
<dbReference type="Gene3D" id="3.40.50.10190">
    <property type="entry name" value="BRCT domain"/>
    <property type="match status" value="1"/>
</dbReference>
<feature type="domain" description="BRCT" evidence="1">
    <location>
        <begin position="72"/>
        <end position="151"/>
    </location>
</feature>
<organism evidence="2">
    <name type="scientific">Anisakis simplex</name>
    <name type="common">Herring worm</name>
    <dbReference type="NCBI Taxonomy" id="6269"/>
    <lineage>
        <taxon>Eukaryota</taxon>
        <taxon>Metazoa</taxon>
        <taxon>Ecdysozoa</taxon>
        <taxon>Nematoda</taxon>
        <taxon>Chromadorea</taxon>
        <taxon>Rhabditida</taxon>
        <taxon>Spirurina</taxon>
        <taxon>Ascaridomorpha</taxon>
        <taxon>Ascaridoidea</taxon>
        <taxon>Anisakidae</taxon>
        <taxon>Anisakis</taxon>
        <taxon>Anisakis simplex complex</taxon>
    </lineage>
</organism>
<dbReference type="SUPFAM" id="SSF52113">
    <property type="entry name" value="BRCT domain"/>
    <property type="match status" value="1"/>
</dbReference>
<reference evidence="2" key="1">
    <citation type="submission" date="2017-02" db="UniProtKB">
        <authorList>
            <consortium name="WormBaseParasite"/>
        </authorList>
    </citation>
    <scope>IDENTIFICATION</scope>
</reference>
<evidence type="ECO:0000313" key="2">
    <source>
        <dbReference type="WBParaSite" id="ASIM_0000668001-mRNA-1"/>
    </source>
</evidence>
<dbReference type="AlphaFoldDB" id="A0A0M3JGC5"/>
<accession>A0A0M3JGC5</accession>
<dbReference type="InterPro" id="IPR001357">
    <property type="entry name" value="BRCT_dom"/>
</dbReference>
<dbReference type="InterPro" id="IPR036420">
    <property type="entry name" value="BRCT_dom_sf"/>
</dbReference>
<name>A0A0M3JGC5_ANISI</name>
<dbReference type="CDD" id="cd00027">
    <property type="entry name" value="BRCT"/>
    <property type="match status" value="1"/>
</dbReference>
<dbReference type="Pfam" id="PF00533">
    <property type="entry name" value="BRCT"/>
    <property type="match status" value="1"/>
</dbReference>
<dbReference type="WBParaSite" id="ASIM_0000668001-mRNA-1">
    <property type="protein sequence ID" value="ASIM_0000668001-mRNA-1"/>
    <property type="gene ID" value="ASIM_0000668001"/>
</dbReference>
<protein>
    <submittedName>
        <fullName evidence="2">BRCT domain-containing protein</fullName>
    </submittedName>
</protein>
<sequence>LNSSKESEAVNIVEASLLPCNGEIVDDDVIDREEVTVDKLRDMLDKIDTTKESISDSAGATNALRDELLKDEKFHRFANMIFYLHESVPSIMTQYVRTVLRMHGGEISDELEDCVTHLVVEDCDNVSEELSAAHSTGKLVNIKWIEEAVEL</sequence>
<proteinExistence type="predicted"/>
<evidence type="ECO:0000259" key="1">
    <source>
        <dbReference type="PROSITE" id="PS50172"/>
    </source>
</evidence>
<dbReference type="PROSITE" id="PS50172">
    <property type="entry name" value="BRCT"/>
    <property type="match status" value="1"/>
</dbReference>